<proteinExistence type="predicted"/>
<evidence type="ECO:0000256" key="1">
    <source>
        <dbReference type="SAM" id="MobiDB-lite"/>
    </source>
</evidence>
<dbReference type="AlphaFoldDB" id="A0A9N7YT45"/>
<dbReference type="Proteomes" id="UP001153269">
    <property type="component" value="Unassembled WGS sequence"/>
</dbReference>
<gene>
    <name evidence="2" type="ORF">PLEPLA_LOCUS31187</name>
</gene>
<reference evidence="2" key="1">
    <citation type="submission" date="2020-03" db="EMBL/GenBank/DDBJ databases">
        <authorList>
            <person name="Weist P."/>
        </authorList>
    </citation>
    <scope>NUCLEOTIDE SEQUENCE</scope>
</reference>
<accession>A0A9N7YT45</accession>
<organism evidence="2 3">
    <name type="scientific">Pleuronectes platessa</name>
    <name type="common">European plaice</name>
    <dbReference type="NCBI Taxonomy" id="8262"/>
    <lineage>
        <taxon>Eukaryota</taxon>
        <taxon>Metazoa</taxon>
        <taxon>Chordata</taxon>
        <taxon>Craniata</taxon>
        <taxon>Vertebrata</taxon>
        <taxon>Euteleostomi</taxon>
        <taxon>Actinopterygii</taxon>
        <taxon>Neopterygii</taxon>
        <taxon>Teleostei</taxon>
        <taxon>Neoteleostei</taxon>
        <taxon>Acanthomorphata</taxon>
        <taxon>Carangaria</taxon>
        <taxon>Pleuronectiformes</taxon>
        <taxon>Pleuronectoidei</taxon>
        <taxon>Pleuronectidae</taxon>
        <taxon>Pleuronectes</taxon>
    </lineage>
</organism>
<evidence type="ECO:0000313" key="2">
    <source>
        <dbReference type="EMBL" id="CAB1443471.1"/>
    </source>
</evidence>
<sequence length="121" mass="13082">MHDQNSDECLEWRQVLLEDSLSASFGNLPLFFCSLPLSVTLEPNYPLRTQRSYHKAGSHSTVHLLAAQACNIPNIPATASGHCHGNSVPPSVPSPARHANSHWSSSLVDSAERLSPSGQLV</sequence>
<feature type="region of interest" description="Disordered" evidence="1">
    <location>
        <begin position="81"/>
        <end position="121"/>
    </location>
</feature>
<name>A0A9N7YT45_PLEPL</name>
<dbReference type="EMBL" id="CADEAL010003112">
    <property type="protein sequence ID" value="CAB1443471.1"/>
    <property type="molecule type" value="Genomic_DNA"/>
</dbReference>
<protein>
    <submittedName>
        <fullName evidence="2">Uncharacterized protein</fullName>
    </submittedName>
</protein>
<evidence type="ECO:0000313" key="3">
    <source>
        <dbReference type="Proteomes" id="UP001153269"/>
    </source>
</evidence>
<comment type="caution">
    <text evidence="2">The sequence shown here is derived from an EMBL/GenBank/DDBJ whole genome shotgun (WGS) entry which is preliminary data.</text>
</comment>
<keyword evidence="3" id="KW-1185">Reference proteome</keyword>